<gene>
    <name evidence="2" type="ORF">DR116_0029505</name>
</gene>
<dbReference type="InterPro" id="IPR021145">
    <property type="entry name" value="Portal_protein_SPP1_Gp6-like"/>
</dbReference>
<protein>
    <submittedName>
        <fullName evidence="2">Phage portal protein</fullName>
    </submittedName>
</protein>
<comment type="caution">
    <text evidence="2">The sequence shown here is derived from an EMBL/GenBank/DDBJ whole genome shotgun (WGS) entry which is preliminary data.</text>
</comment>
<feature type="compositionally biased region" description="Polar residues" evidence="1">
    <location>
        <begin position="496"/>
        <end position="507"/>
    </location>
</feature>
<evidence type="ECO:0000313" key="3">
    <source>
        <dbReference type="Proteomes" id="UP000253597"/>
    </source>
</evidence>
<dbReference type="InterPro" id="IPR027304">
    <property type="entry name" value="Trigger_fact/SurA_dom_sf"/>
</dbReference>
<dbReference type="Proteomes" id="UP000253597">
    <property type="component" value="Unassembled WGS sequence"/>
</dbReference>
<proteinExistence type="predicted"/>
<evidence type="ECO:0000313" key="2">
    <source>
        <dbReference type="EMBL" id="RWQ69812.1"/>
    </source>
</evidence>
<dbReference type="EMBL" id="QNGD03000023">
    <property type="protein sequence ID" value="RWQ69812.1"/>
    <property type="molecule type" value="Genomic_DNA"/>
</dbReference>
<name>A0A9X8IU76_BACCE</name>
<sequence length="514" mass="59141">MNQPIADYNILNPLDMDELLFSPWQQAIGKETWNRINRQIRYYEYYDGKQHVDPNTGQLVKARDLPRPDGLDYDPTRYATNYFKVMINEKARWQMAGKHGISVSPKQIDSIEEMLQMDYKPSEAQMIENQRADNYEKLLYKLWKDNKMREKLIQAARDRLIVGRVACKIVFNPKSGKIKWVFRPDTEVIPIYSDDDYDELEAVHFVNFKRLEDEEVIYKQTFSLEDGKCFIEEAIYDKSLNVIKEIMPKTAMGIDFIPVVLFPVNDLSASAADNTEVDDMKEQTDILNSMNEDALDSLKFEMFSMTALLNVPDGTANKMRIAPGAVLEAKGGMDGKTPDIKKVEGGFRWKDAFKDQYARVKGALHEITSLPQIVPSEMNFGGLNSETLHVLFHDIIQETEEHWLSWGPRLEELHEKTIRYLQARVNKPIFGYDKEVVKSIGDDYDNEIRFVLPLPDNRKELVQLLTEETSAGLESIAGAMNRLGVENITAKKQEISNEQQRARQNTDPYRGGTG</sequence>
<feature type="region of interest" description="Disordered" evidence="1">
    <location>
        <begin position="494"/>
        <end position="514"/>
    </location>
</feature>
<dbReference type="RefSeq" id="WP_113303776.1">
    <property type="nucleotide sequence ID" value="NZ_QNGD03000023.1"/>
</dbReference>
<evidence type="ECO:0000256" key="1">
    <source>
        <dbReference type="SAM" id="MobiDB-lite"/>
    </source>
</evidence>
<dbReference type="AlphaFoldDB" id="A0A9X8IU76"/>
<reference evidence="2 3" key="1">
    <citation type="submission" date="2019-01" db="EMBL/GenBank/DDBJ databases">
        <title>Draft genome sequence of heavy metal resistant Bacillus cereus NWUAB01.</title>
        <authorList>
            <person name="Babalola O."/>
            <person name="Aremu B.R."/>
            <person name="Ayangbenro A.S."/>
        </authorList>
    </citation>
    <scope>NUCLEOTIDE SEQUENCE [LARGE SCALE GENOMIC DNA]</scope>
    <source>
        <strain evidence="2 3">NWUAB01</strain>
    </source>
</reference>
<accession>A0A9X8IU76</accession>
<dbReference type="Pfam" id="PF05133">
    <property type="entry name" value="SPP1_portal"/>
    <property type="match status" value="1"/>
</dbReference>
<organism evidence="2 3">
    <name type="scientific">Bacillus cereus</name>
    <dbReference type="NCBI Taxonomy" id="1396"/>
    <lineage>
        <taxon>Bacteria</taxon>
        <taxon>Bacillati</taxon>
        <taxon>Bacillota</taxon>
        <taxon>Bacilli</taxon>
        <taxon>Bacillales</taxon>
        <taxon>Bacillaceae</taxon>
        <taxon>Bacillus</taxon>
        <taxon>Bacillus cereus group</taxon>
    </lineage>
</organism>
<dbReference type="SUPFAM" id="SSF109998">
    <property type="entry name" value="Triger factor/SurA peptide-binding domain-like"/>
    <property type="match status" value="1"/>
</dbReference>